<comment type="similarity">
    <text evidence="1">Belongs to the complex I LYR family.</text>
</comment>
<evidence type="ECO:0000256" key="1">
    <source>
        <dbReference type="ARBA" id="ARBA00009508"/>
    </source>
</evidence>
<evidence type="ECO:0000259" key="3">
    <source>
        <dbReference type="Pfam" id="PF05347"/>
    </source>
</evidence>
<reference evidence="4" key="1">
    <citation type="submission" date="2015-04" db="EMBL/GenBank/DDBJ databases">
        <title>The genome sequence of the plant pathogenic Rhizarian Plasmodiophora brassicae reveals insights in its biotrophic life cycle and the origin of chitin synthesis.</title>
        <authorList>
            <person name="Schwelm A."/>
            <person name="Fogelqvist J."/>
            <person name="Knaust A."/>
            <person name="Julke S."/>
            <person name="Lilja T."/>
            <person name="Dhandapani V."/>
            <person name="Bonilla-Rosso G."/>
            <person name="Karlsson M."/>
            <person name="Shevchenko A."/>
            <person name="Choi S.R."/>
            <person name="Kim H.G."/>
            <person name="Park J.Y."/>
            <person name="Lim Y.P."/>
            <person name="Ludwig-Muller J."/>
            <person name="Dixelius C."/>
        </authorList>
    </citation>
    <scope>NUCLEOTIDE SEQUENCE</scope>
    <source>
        <tissue evidence="4">Potato root galls</tissue>
    </source>
</reference>
<name>A0A0H5QZG2_9EUKA</name>
<proteinExistence type="inferred from homology"/>
<dbReference type="InterPro" id="IPR040330">
    <property type="entry name" value="LYRM1"/>
</dbReference>
<accession>A0A0H5QZG2</accession>
<dbReference type="PANTHER" id="PTHR14273">
    <property type="entry name" value="LYR MOTIF-CONTAINING PROTEIN 1"/>
    <property type="match status" value="1"/>
</dbReference>
<protein>
    <recommendedName>
        <fullName evidence="3">Complex 1 LYR protein domain-containing protein</fullName>
    </recommendedName>
</protein>
<organism evidence="4">
    <name type="scientific">Spongospora subterranea</name>
    <dbReference type="NCBI Taxonomy" id="70186"/>
    <lineage>
        <taxon>Eukaryota</taxon>
        <taxon>Sar</taxon>
        <taxon>Rhizaria</taxon>
        <taxon>Endomyxa</taxon>
        <taxon>Phytomyxea</taxon>
        <taxon>Plasmodiophorida</taxon>
        <taxon>Plasmodiophoridae</taxon>
        <taxon>Spongospora</taxon>
    </lineage>
</organism>
<evidence type="ECO:0000313" key="4">
    <source>
        <dbReference type="EMBL" id="CRZ07107.1"/>
    </source>
</evidence>
<dbReference type="Pfam" id="PF05347">
    <property type="entry name" value="Complex1_LYR"/>
    <property type="match status" value="1"/>
</dbReference>
<dbReference type="GO" id="GO:0005739">
    <property type="term" value="C:mitochondrion"/>
    <property type="evidence" value="ECO:0007669"/>
    <property type="project" value="TreeGrafter"/>
</dbReference>
<evidence type="ECO:0000256" key="2">
    <source>
        <dbReference type="SAM" id="MobiDB-lite"/>
    </source>
</evidence>
<dbReference type="PANTHER" id="PTHR14273:SF0">
    <property type="entry name" value="LYR MOTIF-CONTAINING PROTEIN 1"/>
    <property type="match status" value="1"/>
</dbReference>
<dbReference type="CDD" id="cd20261">
    <property type="entry name" value="Complex1_LYR_LYRM1"/>
    <property type="match status" value="1"/>
</dbReference>
<dbReference type="AlphaFoldDB" id="A0A0H5QZG2"/>
<dbReference type="InterPro" id="IPR008011">
    <property type="entry name" value="Complex1_LYR_dom"/>
</dbReference>
<dbReference type="InterPro" id="IPR045294">
    <property type="entry name" value="Complex1_LYR_LYRM1"/>
</dbReference>
<feature type="region of interest" description="Disordered" evidence="2">
    <location>
        <begin position="82"/>
        <end position="106"/>
    </location>
</feature>
<feature type="domain" description="Complex 1 LYR protein" evidence="3">
    <location>
        <begin position="2"/>
        <end position="56"/>
    </location>
</feature>
<dbReference type="EMBL" id="HACM01006665">
    <property type="protein sequence ID" value="CRZ07107.1"/>
    <property type="molecule type" value="Transcribed_RNA"/>
</dbReference>
<sequence length="106" mass="12461">MALRLYRHILRASRRFDSETRIAVKSEAATLFRHNANLTDPKEVQSKMFEASSRLELAKHYGIAYPRLYNVAPKTVPLGKFHRRQRKPQPVPAYMDSYYDNSKKHQ</sequence>